<dbReference type="PROSITE" id="PS50801">
    <property type="entry name" value="STAS"/>
    <property type="match status" value="1"/>
</dbReference>
<comment type="caution">
    <text evidence="4">The sequence shown here is derived from an EMBL/GenBank/DDBJ whole genome shotgun (WGS) entry which is preliminary data.</text>
</comment>
<name>A0A4R6LNG9_9FIRM</name>
<dbReference type="EMBL" id="SNWX01000018">
    <property type="protein sequence ID" value="TDO85265.1"/>
    <property type="molecule type" value="Genomic_DNA"/>
</dbReference>
<dbReference type="Proteomes" id="UP000295064">
    <property type="component" value="Unassembled WGS sequence"/>
</dbReference>
<evidence type="ECO:0000256" key="2">
    <source>
        <dbReference type="RuleBase" id="RU003749"/>
    </source>
</evidence>
<dbReference type="CDD" id="cd07043">
    <property type="entry name" value="STAS_anti-anti-sigma_factors"/>
    <property type="match status" value="1"/>
</dbReference>
<evidence type="ECO:0000313" key="4">
    <source>
        <dbReference type="EMBL" id="TDO85265.1"/>
    </source>
</evidence>
<dbReference type="InterPro" id="IPR036513">
    <property type="entry name" value="STAS_dom_sf"/>
</dbReference>
<comment type="similarity">
    <text evidence="1 2">Belongs to the anti-sigma-factor antagonist family.</text>
</comment>
<organism evidence="4 5">
    <name type="scientific">Halanaerobium saccharolyticum</name>
    <dbReference type="NCBI Taxonomy" id="43595"/>
    <lineage>
        <taxon>Bacteria</taxon>
        <taxon>Bacillati</taxon>
        <taxon>Bacillota</taxon>
        <taxon>Clostridia</taxon>
        <taxon>Halanaerobiales</taxon>
        <taxon>Halanaerobiaceae</taxon>
        <taxon>Halanaerobium</taxon>
    </lineage>
</organism>
<dbReference type="GO" id="GO:0043856">
    <property type="term" value="F:anti-sigma factor antagonist activity"/>
    <property type="evidence" value="ECO:0007669"/>
    <property type="project" value="InterPro"/>
</dbReference>
<reference evidence="4 5" key="1">
    <citation type="submission" date="2019-03" db="EMBL/GenBank/DDBJ databases">
        <title>Subsurface microbial communities from deep shales in Ohio and West Virginia, USA.</title>
        <authorList>
            <person name="Wrighton K."/>
        </authorList>
    </citation>
    <scope>NUCLEOTIDE SEQUENCE [LARGE SCALE GENOMIC DNA]</scope>
    <source>
        <strain evidence="4 5">MA284_T2</strain>
    </source>
</reference>
<dbReference type="Gene3D" id="3.30.750.24">
    <property type="entry name" value="STAS domain"/>
    <property type="match status" value="1"/>
</dbReference>
<evidence type="ECO:0000256" key="1">
    <source>
        <dbReference type="ARBA" id="ARBA00009013"/>
    </source>
</evidence>
<accession>A0A4R6LNG9</accession>
<sequence>MLVENNKAVLKFEGEVIFDNSNQLKEEAKQMLSKNEKVNSLVIDLGSVPYLDSSGVGVILSLFKFMRNRNGALAVAEANEKIKRVFDVTKLREIIPVYAGVEEAMQEDQV</sequence>
<evidence type="ECO:0000313" key="5">
    <source>
        <dbReference type="Proteomes" id="UP000295064"/>
    </source>
</evidence>
<dbReference type="AlphaFoldDB" id="A0A4R6LNG9"/>
<dbReference type="SUPFAM" id="SSF52091">
    <property type="entry name" value="SpoIIaa-like"/>
    <property type="match status" value="1"/>
</dbReference>
<dbReference type="InterPro" id="IPR002645">
    <property type="entry name" value="STAS_dom"/>
</dbReference>
<dbReference type="Pfam" id="PF01740">
    <property type="entry name" value="STAS"/>
    <property type="match status" value="1"/>
</dbReference>
<dbReference type="NCBIfam" id="TIGR00377">
    <property type="entry name" value="ant_ant_sig"/>
    <property type="match status" value="1"/>
</dbReference>
<dbReference type="PANTHER" id="PTHR33495">
    <property type="entry name" value="ANTI-SIGMA FACTOR ANTAGONIST TM_1081-RELATED-RELATED"/>
    <property type="match status" value="1"/>
</dbReference>
<feature type="domain" description="STAS" evidence="3">
    <location>
        <begin position="1"/>
        <end position="108"/>
    </location>
</feature>
<proteinExistence type="inferred from homology"/>
<gene>
    <name evidence="4" type="ORF">DFR79_11831</name>
</gene>
<protein>
    <recommendedName>
        <fullName evidence="2">Anti-sigma factor antagonist</fullName>
    </recommendedName>
</protein>
<dbReference type="PANTHER" id="PTHR33495:SF2">
    <property type="entry name" value="ANTI-SIGMA FACTOR ANTAGONIST TM_1081-RELATED"/>
    <property type="match status" value="1"/>
</dbReference>
<evidence type="ECO:0000259" key="3">
    <source>
        <dbReference type="PROSITE" id="PS50801"/>
    </source>
</evidence>
<dbReference type="InterPro" id="IPR003658">
    <property type="entry name" value="Anti-sigma_ant"/>
</dbReference>